<reference evidence="2" key="1">
    <citation type="journal article" date="2020" name="New Phytol.">
        <title>Comparative genomics reveals dynamic genome evolution in host specialist ectomycorrhizal fungi.</title>
        <authorList>
            <person name="Lofgren L.A."/>
            <person name="Nguyen N.H."/>
            <person name="Vilgalys R."/>
            <person name="Ruytinx J."/>
            <person name="Liao H.L."/>
            <person name="Branco S."/>
            <person name="Kuo A."/>
            <person name="LaButti K."/>
            <person name="Lipzen A."/>
            <person name="Andreopoulos W."/>
            <person name="Pangilinan J."/>
            <person name="Riley R."/>
            <person name="Hundley H."/>
            <person name="Na H."/>
            <person name="Barry K."/>
            <person name="Grigoriev I.V."/>
            <person name="Stajich J.E."/>
            <person name="Kennedy P.G."/>
        </authorList>
    </citation>
    <scope>NUCLEOTIDE SEQUENCE</scope>
    <source>
        <strain evidence="2">S12</strain>
    </source>
</reference>
<gene>
    <name evidence="2" type="ORF">HD556DRAFT_1312043</name>
</gene>
<dbReference type="EMBL" id="JABBWE010000068">
    <property type="protein sequence ID" value="KAG1788455.1"/>
    <property type="molecule type" value="Genomic_DNA"/>
</dbReference>
<proteinExistence type="predicted"/>
<keyword evidence="3" id="KW-1185">Reference proteome</keyword>
<dbReference type="OrthoDB" id="2711430at2759"/>
<accession>A0A9P7AFM9</accession>
<dbReference type="GeneID" id="64594378"/>
<evidence type="ECO:0000313" key="3">
    <source>
        <dbReference type="Proteomes" id="UP000719766"/>
    </source>
</evidence>
<dbReference type="RefSeq" id="XP_041155683.1">
    <property type="nucleotide sequence ID" value="XM_041300614.1"/>
</dbReference>
<protein>
    <submittedName>
        <fullName evidence="2">Uncharacterized protein</fullName>
    </submittedName>
</protein>
<name>A0A9P7AFM9_9AGAM</name>
<feature type="compositionally biased region" description="Polar residues" evidence="1">
    <location>
        <begin position="85"/>
        <end position="95"/>
    </location>
</feature>
<evidence type="ECO:0000313" key="2">
    <source>
        <dbReference type="EMBL" id="KAG1788455.1"/>
    </source>
</evidence>
<comment type="caution">
    <text evidence="2">The sequence shown here is derived from an EMBL/GenBank/DDBJ whole genome shotgun (WGS) entry which is preliminary data.</text>
</comment>
<dbReference type="Proteomes" id="UP000719766">
    <property type="component" value="Unassembled WGS sequence"/>
</dbReference>
<organism evidence="2 3">
    <name type="scientific">Suillus plorans</name>
    <dbReference type="NCBI Taxonomy" id="116603"/>
    <lineage>
        <taxon>Eukaryota</taxon>
        <taxon>Fungi</taxon>
        <taxon>Dikarya</taxon>
        <taxon>Basidiomycota</taxon>
        <taxon>Agaricomycotina</taxon>
        <taxon>Agaricomycetes</taxon>
        <taxon>Agaricomycetidae</taxon>
        <taxon>Boletales</taxon>
        <taxon>Suillineae</taxon>
        <taxon>Suillaceae</taxon>
        <taxon>Suillus</taxon>
    </lineage>
</organism>
<dbReference type="AlphaFoldDB" id="A0A9P7AFM9"/>
<feature type="region of interest" description="Disordered" evidence="1">
    <location>
        <begin position="70"/>
        <end position="105"/>
    </location>
</feature>
<sequence length="142" mass="15712">MENGDSKCWESERVGEQLSTTWILNNARGQSNIYVKVAVEYFGSKVHVNKHEALRTMGKHVIVLATIGASKTGQDTDRTSARENIGSNARETSGPSVKASGPMPKRRIEREVIIVQWALDMNRESVEYEPSASSSATPRSDF</sequence>
<evidence type="ECO:0000256" key="1">
    <source>
        <dbReference type="SAM" id="MobiDB-lite"/>
    </source>
</evidence>